<keyword evidence="10" id="KW-1185">Reference proteome</keyword>
<evidence type="ECO:0000256" key="3">
    <source>
        <dbReference type="ARBA" id="ARBA00022573"/>
    </source>
</evidence>
<evidence type="ECO:0000313" key="9">
    <source>
        <dbReference type="EMBL" id="PZD96140.1"/>
    </source>
</evidence>
<accession>A0A2W1LDI9</accession>
<keyword evidence="6" id="KW-0949">S-adenosyl-L-methionine</keyword>
<evidence type="ECO:0000313" key="10">
    <source>
        <dbReference type="Proteomes" id="UP000249522"/>
    </source>
</evidence>
<keyword evidence="4 9" id="KW-0489">Methyltransferase</keyword>
<gene>
    <name evidence="9" type="primary">cobI</name>
    <name evidence="9" type="ORF">DNH61_09530</name>
</gene>
<organism evidence="9 10">
    <name type="scientific">Paenibacillus sambharensis</name>
    <dbReference type="NCBI Taxonomy" id="1803190"/>
    <lineage>
        <taxon>Bacteria</taxon>
        <taxon>Bacillati</taxon>
        <taxon>Bacillota</taxon>
        <taxon>Bacilli</taxon>
        <taxon>Bacillales</taxon>
        <taxon>Paenibacillaceae</taxon>
        <taxon>Paenibacillus</taxon>
    </lineage>
</organism>
<dbReference type="Pfam" id="PF00590">
    <property type="entry name" value="TP_methylase"/>
    <property type="match status" value="1"/>
</dbReference>
<evidence type="ECO:0000256" key="6">
    <source>
        <dbReference type="ARBA" id="ARBA00022691"/>
    </source>
</evidence>
<dbReference type="NCBIfam" id="TIGR01467">
    <property type="entry name" value="cobI_cbiL"/>
    <property type="match status" value="1"/>
</dbReference>
<dbReference type="SUPFAM" id="SSF53790">
    <property type="entry name" value="Tetrapyrrole methylase"/>
    <property type="match status" value="1"/>
</dbReference>
<dbReference type="PANTHER" id="PTHR43467:SF2">
    <property type="entry name" value="COBALT-PRECORRIN-2 C(20)-METHYLTRANSFERASE"/>
    <property type="match status" value="1"/>
</dbReference>
<comment type="similarity">
    <text evidence="2 7">Belongs to the precorrin methyltransferase family.</text>
</comment>
<feature type="domain" description="Tetrapyrrole methylase" evidence="8">
    <location>
        <begin position="9"/>
        <end position="223"/>
    </location>
</feature>
<comment type="caution">
    <text evidence="9">The sequence shown here is derived from an EMBL/GenBank/DDBJ whole genome shotgun (WGS) entry which is preliminary data.</text>
</comment>
<dbReference type="CDD" id="cd11645">
    <property type="entry name" value="Precorrin_2_C20_MT"/>
    <property type="match status" value="1"/>
</dbReference>
<dbReference type="PIRSF" id="PIRSF036427">
    <property type="entry name" value="Precrrn-2_mtase"/>
    <property type="match status" value="1"/>
</dbReference>
<keyword evidence="5 9" id="KW-0808">Transferase</keyword>
<evidence type="ECO:0000256" key="7">
    <source>
        <dbReference type="PIRNR" id="PIRNR036427"/>
    </source>
</evidence>
<dbReference type="RefSeq" id="WP_111146428.1">
    <property type="nucleotide sequence ID" value="NZ_QKRB01000042.1"/>
</dbReference>
<proteinExistence type="inferred from homology"/>
<comment type="pathway">
    <text evidence="1">Cofactor biosynthesis; adenosylcobalamin biosynthesis.</text>
</comment>
<dbReference type="AlphaFoldDB" id="A0A2W1LDI9"/>
<dbReference type="EMBL" id="QKRB01000042">
    <property type="protein sequence ID" value="PZD96140.1"/>
    <property type="molecule type" value="Genomic_DNA"/>
</dbReference>
<dbReference type="Gene3D" id="3.30.950.10">
    <property type="entry name" value="Methyltransferase, Cobalt-precorrin-4 Transmethylase, Domain 2"/>
    <property type="match status" value="1"/>
</dbReference>
<dbReference type="Proteomes" id="UP000249522">
    <property type="component" value="Unassembled WGS sequence"/>
</dbReference>
<evidence type="ECO:0000256" key="5">
    <source>
        <dbReference type="ARBA" id="ARBA00022679"/>
    </source>
</evidence>
<dbReference type="InterPro" id="IPR012382">
    <property type="entry name" value="CobI/CbiL"/>
</dbReference>
<dbReference type="GO" id="GO:0032259">
    <property type="term" value="P:methylation"/>
    <property type="evidence" value="ECO:0007669"/>
    <property type="project" value="UniProtKB-KW"/>
</dbReference>
<reference evidence="9 10" key="1">
    <citation type="submission" date="2018-06" db="EMBL/GenBank/DDBJ databases">
        <title>Paenibacillus imtechensis sp. nov.</title>
        <authorList>
            <person name="Pinnaka A.K."/>
            <person name="Singh H."/>
            <person name="Kaur M."/>
        </authorList>
    </citation>
    <scope>NUCLEOTIDE SEQUENCE [LARGE SCALE GENOMIC DNA]</scope>
    <source>
        <strain evidence="9 10">SMB1</strain>
    </source>
</reference>
<dbReference type="InterPro" id="IPR035996">
    <property type="entry name" value="4pyrrol_Methylase_sf"/>
</dbReference>
<dbReference type="InterPro" id="IPR014776">
    <property type="entry name" value="4pyrrole_Mease_sub2"/>
</dbReference>
<dbReference type="InterPro" id="IPR000878">
    <property type="entry name" value="4pyrrol_Mease"/>
</dbReference>
<dbReference type="OrthoDB" id="9804789at2"/>
<name>A0A2W1LDI9_9BACL</name>
<evidence type="ECO:0000256" key="1">
    <source>
        <dbReference type="ARBA" id="ARBA00004953"/>
    </source>
</evidence>
<evidence type="ECO:0000256" key="4">
    <source>
        <dbReference type="ARBA" id="ARBA00022603"/>
    </source>
</evidence>
<dbReference type="PANTHER" id="PTHR43467">
    <property type="entry name" value="COBALT-PRECORRIN-2 C(20)-METHYLTRANSFERASE"/>
    <property type="match status" value="1"/>
</dbReference>
<protein>
    <submittedName>
        <fullName evidence="9">Precorrin-2 C(20)-methyltransferase</fullName>
    </submittedName>
</protein>
<dbReference type="InterPro" id="IPR014777">
    <property type="entry name" value="4pyrrole_Mease_sub1"/>
</dbReference>
<dbReference type="Gene3D" id="3.40.1010.10">
    <property type="entry name" value="Cobalt-precorrin-4 Transmethylase, Domain 1"/>
    <property type="match status" value="1"/>
</dbReference>
<sequence length="238" mass="26457">MTEAKPGILYGLGVGPGDPELITVKAFRVMKESAVIAYPKKRSGSKSYALEIVETYINPAEKHMLGLVFPMTKDQETLDRQWSKTVEQVWEQLREGHDVAFVTEGDPMLYSTFIHMMRLMKERHPEVEVRTVPGISSINGAASRLNLPLADGDEQIAIVPATDDAAAMRKALLEHDCVIFLKVSKVLNAMIELLGEMGLKEKAAVLSKVTSGEEMVWTRLDELVDADPGYLTLMIVRK</sequence>
<dbReference type="GO" id="GO:0009236">
    <property type="term" value="P:cobalamin biosynthetic process"/>
    <property type="evidence" value="ECO:0007669"/>
    <property type="project" value="UniProtKB-UniRule"/>
</dbReference>
<keyword evidence="3" id="KW-0169">Cobalamin biosynthesis</keyword>
<evidence type="ECO:0000259" key="8">
    <source>
        <dbReference type="Pfam" id="PF00590"/>
    </source>
</evidence>
<dbReference type="GO" id="GO:0030788">
    <property type="term" value="F:precorrin-2 C20-methyltransferase activity"/>
    <property type="evidence" value="ECO:0007669"/>
    <property type="project" value="InterPro"/>
</dbReference>
<evidence type="ECO:0000256" key="2">
    <source>
        <dbReference type="ARBA" id="ARBA00005879"/>
    </source>
</evidence>
<dbReference type="UniPathway" id="UPA00148"/>
<dbReference type="InterPro" id="IPR006364">
    <property type="entry name" value="CobI/CbiL/CobIJ_dom"/>
</dbReference>